<evidence type="ECO:0000313" key="2">
    <source>
        <dbReference type="EMBL" id="OHA00579.1"/>
    </source>
</evidence>
<keyword evidence="1" id="KW-1133">Transmembrane helix</keyword>
<dbReference type="AlphaFoldDB" id="A0A1G2KQ48"/>
<organism evidence="2 3">
    <name type="scientific">Candidatus Sungbacteria bacterium RIFCSPHIGHO2_02_FULL_49_12</name>
    <dbReference type="NCBI Taxonomy" id="1802271"/>
    <lineage>
        <taxon>Bacteria</taxon>
        <taxon>Candidatus Sungiibacteriota</taxon>
    </lineage>
</organism>
<sequence length="123" mass="14815">MTTYQFQDALWAIYRWVYKAVHRAILIVFWLAEFLLFIRLLLVFFRANPEALVVNQLYWLTGRLIQPFQRIFPDYIWRDRHIELTTASAMAGYLIVMTILLILLRLFHRNRTAASMLPPVQYH</sequence>
<protein>
    <recommendedName>
        <fullName evidence="4">YggT family protein</fullName>
    </recommendedName>
</protein>
<gene>
    <name evidence="2" type="ORF">A3C11_02885</name>
</gene>
<reference evidence="2 3" key="1">
    <citation type="journal article" date="2016" name="Nat. Commun.">
        <title>Thousands of microbial genomes shed light on interconnected biogeochemical processes in an aquifer system.</title>
        <authorList>
            <person name="Anantharaman K."/>
            <person name="Brown C.T."/>
            <person name="Hug L.A."/>
            <person name="Sharon I."/>
            <person name="Castelle C.J."/>
            <person name="Probst A.J."/>
            <person name="Thomas B.C."/>
            <person name="Singh A."/>
            <person name="Wilkins M.J."/>
            <person name="Karaoz U."/>
            <person name="Brodie E.L."/>
            <person name="Williams K.H."/>
            <person name="Hubbard S.S."/>
            <person name="Banfield J.F."/>
        </authorList>
    </citation>
    <scope>NUCLEOTIDE SEQUENCE [LARGE SCALE GENOMIC DNA]</scope>
</reference>
<evidence type="ECO:0000313" key="3">
    <source>
        <dbReference type="Proteomes" id="UP000177362"/>
    </source>
</evidence>
<keyword evidence="1" id="KW-0812">Transmembrane</keyword>
<feature type="transmembrane region" description="Helical" evidence="1">
    <location>
        <begin position="87"/>
        <end position="107"/>
    </location>
</feature>
<feature type="transmembrane region" description="Helical" evidence="1">
    <location>
        <begin position="24"/>
        <end position="45"/>
    </location>
</feature>
<name>A0A1G2KQ48_9BACT</name>
<proteinExistence type="predicted"/>
<dbReference type="EMBL" id="MHQJ01000042">
    <property type="protein sequence ID" value="OHA00579.1"/>
    <property type="molecule type" value="Genomic_DNA"/>
</dbReference>
<dbReference type="STRING" id="1802271.A3C11_02885"/>
<evidence type="ECO:0000256" key="1">
    <source>
        <dbReference type="SAM" id="Phobius"/>
    </source>
</evidence>
<keyword evidence="1" id="KW-0472">Membrane</keyword>
<accession>A0A1G2KQ48</accession>
<dbReference type="Proteomes" id="UP000177362">
    <property type="component" value="Unassembled WGS sequence"/>
</dbReference>
<comment type="caution">
    <text evidence="2">The sequence shown here is derived from an EMBL/GenBank/DDBJ whole genome shotgun (WGS) entry which is preliminary data.</text>
</comment>
<evidence type="ECO:0008006" key="4">
    <source>
        <dbReference type="Google" id="ProtNLM"/>
    </source>
</evidence>